<proteinExistence type="predicted"/>
<name>A0A6N7VKZ5_ACIFE</name>
<accession>A0A6N7VKZ5</accession>
<dbReference type="EMBL" id="VULN01000009">
    <property type="protein sequence ID" value="MSS82379.1"/>
    <property type="molecule type" value="Genomic_DNA"/>
</dbReference>
<dbReference type="Proteomes" id="UP000441455">
    <property type="component" value="Unassembled WGS sequence"/>
</dbReference>
<dbReference type="RefSeq" id="WP_154488244.1">
    <property type="nucleotide sequence ID" value="NZ_VULN01000009.1"/>
</dbReference>
<keyword evidence="3" id="KW-0675">Receptor</keyword>
<evidence type="ECO:0000256" key="1">
    <source>
        <dbReference type="SAM" id="MobiDB-lite"/>
    </source>
</evidence>
<feature type="region of interest" description="Disordered" evidence="1">
    <location>
        <begin position="342"/>
        <end position="361"/>
    </location>
</feature>
<comment type="caution">
    <text evidence="3">The sequence shown here is derived from an EMBL/GenBank/DDBJ whole genome shotgun (WGS) entry which is preliminary data.</text>
</comment>
<evidence type="ECO:0000313" key="3">
    <source>
        <dbReference type="EMBL" id="MSS82379.1"/>
    </source>
</evidence>
<gene>
    <name evidence="3" type="ORF">FX155_07205</name>
</gene>
<evidence type="ECO:0000259" key="2">
    <source>
        <dbReference type="Pfam" id="PF19789"/>
    </source>
</evidence>
<dbReference type="AlphaFoldDB" id="A0A6N7VKZ5"/>
<dbReference type="OrthoDB" id="7820733at2"/>
<organism evidence="3 4">
    <name type="scientific">Acidaminococcus fermentans</name>
    <dbReference type="NCBI Taxonomy" id="905"/>
    <lineage>
        <taxon>Bacteria</taxon>
        <taxon>Bacillati</taxon>
        <taxon>Bacillota</taxon>
        <taxon>Negativicutes</taxon>
        <taxon>Acidaminococcales</taxon>
        <taxon>Acidaminococcaceae</taxon>
        <taxon>Acidaminococcus</taxon>
    </lineage>
</organism>
<dbReference type="Pfam" id="PF19789">
    <property type="entry name" value="DUF6273"/>
    <property type="match status" value="1"/>
</dbReference>
<reference evidence="3 4" key="1">
    <citation type="submission" date="2019-08" db="EMBL/GenBank/DDBJ databases">
        <title>In-depth cultivation of the pig gut microbiome towards novel bacterial diversity and tailored functional studies.</title>
        <authorList>
            <person name="Wylensek D."/>
            <person name="Hitch T.C.A."/>
            <person name="Clavel T."/>
        </authorList>
    </citation>
    <scope>NUCLEOTIDE SEQUENCE [LARGE SCALE GENOMIC DNA]</scope>
    <source>
        <strain evidence="3 4">WCA-389-WT-5B</strain>
    </source>
</reference>
<feature type="domain" description="DUF6273" evidence="2">
    <location>
        <begin position="218"/>
        <end position="407"/>
    </location>
</feature>
<sequence length="408" mass="45608">MATKTFNLPRREDYTRIAAAIESQNDLLRGHFKAAGETVVKSWEGFRNLCRAGGIRTYYAVGDQLQCKRGNATLTWDIVHIGDVEDTGGNYVILQTHDCLPDGTYEFDIREAIFRAPSDLPAGNYHFTTVTTGITDTNWTDSTKSDWTKSFQFTTTKVIPKGGQVCFTKTMDWGNDLASKGVSTYSTPADTTALESLTLTEGTGGTDLATIGAINHANRICYGYNRWSQSNIRQWLNSKGAAGSWWSPQNDFDRPPHYSTSEGFMNGLDSDFLAVVAKSTLITDVNKVSDNGGHDTTQDYFFLPAMVNLNGGDNFYANPGSTIQDIEDTVVWDYYTKFRRDGKTGTNAEQDDNRRKYQQGTSTEWNWWERSPYCANACSARLVTDGGRTWWNYVANNWFGVAPACRIE</sequence>
<dbReference type="InterPro" id="IPR046240">
    <property type="entry name" value="DUF6273"/>
</dbReference>
<evidence type="ECO:0000313" key="4">
    <source>
        <dbReference type="Proteomes" id="UP000441455"/>
    </source>
</evidence>
<protein>
    <submittedName>
        <fullName evidence="3">Roundabout, axon guidance receptor 3</fullName>
    </submittedName>
</protein>